<dbReference type="Gene3D" id="4.10.280.10">
    <property type="entry name" value="Helix-loop-helix DNA-binding domain"/>
    <property type="match status" value="1"/>
</dbReference>
<feature type="coiled-coil region" evidence="1">
    <location>
        <begin position="18"/>
        <end position="45"/>
    </location>
</feature>
<dbReference type="InterPro" id="IPR037208">
    <property type="entry name" value="Spo0E-like_sf"/>
</dbReference>
<dbReference type="InterPro" id="IPR036638">
    <property type="entry name" value="HLH_DNA-bd_sf"/>
</dbReference>
<dbReference type="RefSeq" id="WP_170271339.1">
    <property type="nucleotide sequence ID" value="NZ_JABEQB010000031.1"/>
</dbReference>
<dbReference type="SUPFAM" id="SSF140500">
    <property type="entry name" value="BAS1536-like"/>
    <property type="match status" value="1"/>
</dbReference>
<reference evidence="2 3" key="1">
    <citation type="submission" date="2020-04" db="EMBL/GenBank/DDBJ databases">
        <title>Draft genome sequence of Caldanaerobacter sunterraneus. strain 1523vc isolated from Griffin hot spring, Kamchatka, Russia.</title>
        <authorList>
            <person name="Toshchakov S.V."/>
            <person name="Podosokorskaya O.A."/>
            <person name="Kublanov I.V."/>
            <person name="Korzhenkov A."/>
            <person name="Patrushev M.V."/>
        </authorList>
    </citation>
    <scope>NUCLEOTIDE SEQUENCE [LARGE SCALE GENOMIC DNA]</scope>
    <source>
        <strain evidence="2 3">1523vc</strain>
    </source>
</reference>
<name>A0A7Y2LAR8_9THEO</name>
<dbReference type="Proteomes" id="UP000529861">
    <property type="component" value="Unassembled WGS sequence"/>
</dbReference>
<evidence type="ECO:0000313" key="3">
    <source>
        <dbReference type="Proteomes" id="UP000529861"/>
    </source>
</evidence>
<dbReference type="GO" id="GO:0046983">
    <property type="term" value="F:protein dimerization activity"/>
    <property type="evidence" value="ECO:0007669"/>
    <property type="project" value="InterPro"/>
</dbReference>
<dbReference type="Pfam" id="PF09388">
    <property type="entry name" value="SpoOE-like"/>
    <property type="match status" value="1"/>
</dbReference>
<dbReference type="GO" id="GO:0043937">
    <property type="term" value="P:regulation of sporulation"/>
    <property type="evidence" value="ECO:0007669"/>
    <property type="project" value="InterPro"/>
</dbReference>
<sequence>MINKIDEIEGNSMILYKIALLDERIEKIRAELNNLIEENADKARIIELSHKLDILILEYMKLKGWGENDIAQKK</sequence>
<comment type="caution">
    <text evidence="2">The sequence shown here is derived from an EMBL/GenBank/DDBJ whole genome shotgun (WGS) entry which is preliminary data.</text>
</comment>
<organism evidence="2 3">
    <name type="scientific">Caldanaerobacter subterraneus</name>
    <dbReference type="NCBI Taxonomy" id="911092"/>
    <lineage>
        <taxon>Bacteria</taxon>
        <taxon>Bacillati</taxon>
        <taxon>Bacillota</taxon>
        <taxon>Clostridia</taxon>
        <taxon>Thermoanaerobacterales</taxon>
        <taxon>Thermoanaerobacteraceae</taxon>
        <taxon>Caldanaerobacter</taxon>
    </lineage>
</organism>
<proteinExistence type="predicted"/>
<evidence type="ECO:0000256" key="1">
    <source>
        <dbReference type="SAM" id="Coils"/>
    </source>
</evidence>
<evidence type="ECO:0000313" key="2">
    <source>
        <dbReference type="EMBL" id="NNG67546.1"/>
    </source>
</evidence>
<dbReference type="EMBL" id="JABEQB010000031">
    <property type="protein sequence ID" value="NNG67546.1"/>
    <property type="molecule type" value="Genomic_DNA"/>
</dbReference>
<dbReference type="AlphaFoldDB" id="A0A7Y2LAR8"/>
<keyword evidence="1" id="KW-0175">Coiled coil</keyword>
<gene>
    <name evidence="2" type="ORF">HKI81_10030</name>
</gene>
<dbReference type="InterPro" id="IPR018540">
    <property type="entry name" value="Spo0E-like"/>
</dbReference>
<accession>A0A7Y2LAR8</accession>
<protein>
    <submittedName>
        <fullName evidence="2">Spo0E family sporulation regulatory protein-aspartic acid phosphatase</fullName>
    </submittedName>
</protein>